<comment type="caution">
    <text evidence="3">The sequence shown here is derived from an EMBL/GenBank/DDBJ whole genome shotgun (WGS) entry which is preliminary data.</text>
</comment>
<dbReference type="EMBL" id="BMAT01005285">
    <property type="protein sequence ID" value="GFR90511.1"/>
    <property type="molecule type" value="Genomic_DNA"/>
</dbReference>
<evidence type="ECO:0000313" key="3">
    <source>
        <dbReference type="EMBL" id="GFR90511.1"/>
    </source>
</evidence>
<feature type="signal peptide" evidence="2">
    <location>
        <begin position="1"/>
        <end position="17"/>
    </location>
</feature>
<evidence type="ECO:0000256" key="2">
    <source>
        <dbReference type="SAM" id="SignalP"/>
    </source>
</evidence>
<keyword evidence="4" id="KW-1185">Reference proteome</keyword>
<organism evidence="3 4">
    <name type="scientific">Elysia marginata</name>
    <dbReference type="NCBI Taxonomy" id="1093978"/>
    <lineage>
        <taxon>Eukaryota</taxon>
        <taxon>Metazoa</taxon>
        <taxon>Spiralia</taxon>
        <taxon>Lophotrochozoa</taxon>
        <taxon>Mollusca</taxon>
        <taxon>Gastropoda</taxon>
        <taxon>Heterobranchia</taxon>
        <taxon>Euthyneura</taxon>
        <taxon>Panpulmonata</taxon>
        <taxon>Sacoglossa</taxon>
        <taxon>Placobranchoidea</taxon>
        <taxon>Plakobranchidae</taxon>
        <taxon>Elysia</taxon>
    </lineage>
</organism>
<dbReference type="Proteomes" id="UP000762676">
    <property type="component" value="Unassembled WGS sequence"/>
</dbReference>
<keyword evidence="2" id="KW-0732">Signal</keyword>
<gene>
    <name evidence="3" type="ORF">ElyMa_002569900</name>
</gene>
<feature type="chain" id="PRO_5043472716" evidence="2">
    <location>
        <begin position="18"/>
        <end position="494"/>
    </location>
</feature>
<proteinExistence type="predicted"/>
<dbReference type="AlphaFoldDB" id="A0AAV4GZL4"/>
<reference evidence="3 4" key="1">
    <citation type="journal article" date="2021" name="Elife">
        <title>Chloroplast acquisition without the gene transfer in kleptoplastic sea slugs, Plakobranchus ocellatus.</title>
        <authorList>
            <person name="Maeda T."/>
            <person name="Takahashi S."/>
            <person name="Yoshida T."/>
            <person name="Shimamura S."/>
            <person name="Takaki Y."/>
            <person name="Nagai Y."/>
            <person name="Toyoda A."/>
            <person name="Suzuki Y."/>
            <person name="Arimoto A."/>
            <person name="Ishii H."/>
            <person name="Satoh N."/>
            <person name="Nishiyama T."/>
            <person name="Hasebe M."/>
            <person name="Maruyama T."/>
            <person name="Minagawa J."/>
            <person name="Obokata J."/>
            <person name="Shigenobu S."/>
        </authorList>
    </citation>
    <scope>NUCLEOTIDE SEQUENCE [LARGE SCALE GENOMIC DNA]</scope>
</reference>
<protein>
    <submittedName>
        <fullName evidence="3">Uncharacterized protein</fullName>
    </submittedName>
</protein>
<name>A0AAV4GZL4_9GAST</name>
<feature type="region of interest" description="Disordered" evidence="1">
    <location>
        <begin position="434"/>
        <end position="467"/>
    </location>
</feature>
<accession>A0AAV4GZL4</accession>
<sequence>MFLLLGVLLISRSVVWAELTPPEMTCEFPDANLRALYTGRVSNGTPKIKIAGKDAILGSATGVNYIKTSKSITRNNVIECQVFTYDPHQPNHRDKIKHLQFYNVTDCKLWFQFPSSAACKTLRRLLDELKKDDDRLALPNDCRLKPVNNGKSTYRNNNRGYDASKKYLHAGYGTYKSARFYLSEKREQTMIHIDGMHHKRIDDENPHHFKRGFAISDNSILVFEPFDFEELCEHSVNKQVDLKISRYYDKEIPMYRFSPTTPMLSHQFIFHIPESNFLALKTVQTHPCHTTDAGYRILTQNVLSVNMTKLPMSTTKEEFECHTHPGNWYSHIIMNSTTPNTTKAINLPHRIIQDYKSHKQHLFSNDAYCISFPTAVEIWVRPDATLKSIEYAIGNEVIFSNTYTQARPKVPSQNHCLVSGPACRGDGCWKQDVSPKSEQKNNNSGGSKVNGGGGGKKKTKKNSGNSISSMGLTTAQPVVASCMVLIICFFFSSF</sequence>
<evidence type="ECO:0000313" key="4">
    <source>
        <dbReference type="Proteomes" id="UP000762676"/>
    </source>
</evidence>
<evidence type="ECO:0000256" key="1">
    <source>
        <dbReference type="SAM" id="MobiDB-lite"/>
    </source>
</evidence>